<name>A0A5B7ZSL3_9GAMM</name>
<keyword evidence="3" id="KW-1185">Reference proteome</keyword>
<organism evidence="2 3">
    <name type="scientific">Thermomonas aquatica</name>
    <dbReference type="NCBI Taxonomy" id="2202149"/>
    <lineage>
        <taxon>Bacteria</taxon>
        <taxon>Pseudomonadati</taxon>
        <taxon>Pseudomonadota</taxon>
        <taxon>Gammaproteobacteria</taxon>
        <taxon>Lysobacterales</taxon>
        <taxon>Lysobacteraceae</taxon>
        <taxon>Thermomonas</taxon>
    </lineage>
</organism>
<dbReference type="Proteomes" id="UP000308149">
    <property type="component" value="Chromosome"/>
</dbReference>
<evidence type="ECO:0000313" key="3">
    <source>
        <dbReference type="Proteomes" id="UP000308149"/>
    </source>
</evidence>
<dbReference type="EMBL" id="CP040871">
    <property type="protein sequence ID" value="QDA57789.1"/>
    <property type="molecule type" value="Genomic_DNA"/>
</dbReference>
<dbReference type="InterPro" id="IPR009875">
    <property type="entry name" value="PilZ_domain"/>
</dbReference>
<reference evidence="2 3" key="1">
    <citation type="submission" date="2019-06" db="EMBL/GenBank/DDBJ databases">
        <title>Thermomonas aquatica sp. nov., isolated from an industrial wastewater treatment plant.</title>
        <authorList>
            <person name="Jeon J.H."/>
            <person name="Park D.-S."/>
        </authorList>
    </citation>
    <scope>NUCLEOTIDE SEQUENCE [LARGE SCALE GENOMIC DNA]</scope>
    <source>
        <strain evidence="2 3">SY21</strain>
    </source>
</reference>
<evidence type="ECO:0000259" key="1">
    <source>
        <dbReference type="Pfam" id="PF07238"/>
    </source>
</evidence>
<dbReference type="RefSeq" id="WP_139716840.1">
    <property type="nucleotide sequence ID" value="NZ_CP040871.1"/>
</dbReference>
<dbReference type="SUPFAM" id="SSF141371">
    <property type="entry name" value="PilZ domain-like"/>
    <property type="match status" value="1"/>
</dbReference>
<gene>
    <name evidence="2" type="ORF">FHQ07_10975</name>
</gene>
<dbReference type="Gene3D" id="2.40.10.220">
    <property type="entry name" value="predicted glycosyltransferase like domains"/>
    <property type="match status" value="1"/>
</dbReference>
<accession>A0A5B7ZSL3</accession>
<proteinExistence type="predicted"/>
<dbReference type="OrthoDB" id="5625505at2"/>
<dbReference type="AlphaFoldDB" id="A0A5B7ZSL3"/>
<feature type="domain" description="PilZ" evidence="1">
    <location>
        <begin position="5"/>
        <end position="107"/>
    </location>
</feature>
<evidence type="ECO:0000313" key="2">
    <source>
        <dbReference type="EMBL" id="QDA57789.1"/>
    </source>
</evidence>
<dbReference type="Pfam" id="PF07238">
    <property type="entry name" value="PilZ"/>
    <property type="match status" value="1"/>
</dbReference>
<protein>
    <submittedName>
        <fullName evidence="2">PilZ domain-containing protein</fullName>
    </submittedName>
</protein>
<dbReference type="KEGG" id="thes:FHQ07_10975"/>
<dbReference type="GO" id="GO:0035438">
    <property type="term" value="F:cyclic-di-GMP binding"/>
    <property type="evidence" value="ECO:0007669"/>
    <property type="project" value="InterPro"/>
</dbReference>
<sequence length="116" mass="12523">MGRESRRATRRPMSGTVLVTDTMTEEVIGRIGNLSASGVLLIASKPLVEDALYQFRFALPDNNGAQTVEVGSHVLWIDGASAPGQSWVGLRFLGLSTETTQRLRRWAEAAASPAPK</sequence>